<dbReference type="eggNOG" id="ENOG502SM6F">
    <property type="taxonomic scope" value="Eukaryota"/>
</dbReference>
<feature type="signal peptide" evidence="16">
    <location>
        <begin position="1"/>
        <end position="19"/>
    </location>
</feature>
<comment type="subcellular location">
    <subcellularLocation>
        <location evidence="2">Membrane</location>
        <topology evidence="2">Lipid-anchor</topology>
        <topology evidence="2">GPI-anchor</topology>
    </subcellularLocation>
    <subcellularLocation>
        <location evidence="1">Membrane</location>
        <topology evidence="1">Multi-pass membrane protein</topology>
    </subcellularLocation>
    <subcellularLocation>
        <location evidence="3">Secreted</location>
    </subcellularLocation>
</comment>
<evidence type="ECO:0000256" key="8">
    <source>
        <dbReference type="ARBA" id="ARBA00022729"/>
    </source>
</evidence>
<dbReference type="PANTHER" id="PTHR33048">
    <property type="entry name" value="PTH11-LIKE INTEGRAL MEMBRANE PROTEIN (AFU_ORTHOLOGUE AFUA_5G11245)"/>
    <property type="match status" value="1"/>
</dbReference>
<keyword evidence="10 15" id="KW-0472">Membrane</keyword>
<evidence type="ECO:0000256" key="12">
    <source>
        <dbReference type="ARBA" id="ARBA00023288"/>
    </source>
</evidence>
<evidence type="ECO:0000256" key="9">
    <source>
        <dbReference type="ARBA" id="ARBA00022989"/>
    </source>
</evidence>
<feature type="region of interest" description="Disordered" evidence="14">
    <location>
        <begin position="447"/>
        <end position="467"/>
    </location>
</feature>
<dbReference type="GO" id="GO:0098552">
    <property type="term" value="C:side of membrane"/>
    <property type="evidence" value="ECO:0007669"/>
    <property type="project" value="UniProtKB-KW"/>
</dbReference>
<name>A0A066XPK0_COLSU</name>
<feature type="transmembrane region" description="Helical" evidence="15">
    <location>
        <begin position="136"/>
        <end position="158"/>
    </location>
</feature>
<evidence type="ECO:0000256" key="16">
    <source>
        <dbReference type="SAM" id="SignalP"/>
    </source>
</evidence>
<dbReference type="EMBL" id="JMSE01000757">
    <property type="protein sequence ID" value="KDN67930.1"/>
    <property type="molecule type" value="Genomic_DNA"/>
</dbReference>
<keyword evidence="8 16" id="KW-0732">Signal</keyword>
<evidence type="ECO:0000256" key="4">
    <source>
        <dbReference type="ARBA" id="ARBA00010031"/>
    </source>
</evidence>
<evidence type="ECO:0000256" key="3">
    <source>
        <dbReference type="ARBA" id="ARBA00004613"/>
    </source>
</evidence>
<dbReference type="InterPro" id="IPR008427">
    <property type="entry name" value="Extracellular_membr_CFEM_dom"/>
</dbReference>
<evidence type="ECO:0000256" key="13">
    <source>
        <dbReference type="ARBA" id="ARBA00038359"/>
    </source>
</evidence>
<dbReference type="OrthoDB" id="2496787at2759"/>
<keyword evidence="6" id="KW-0325">Glycoprotein</keyword>
<dbReference type="Pfam" id="PF20684">
    <property type="entry name" value="Fung_rhodopsin"/>
    <property type="match status" value="1"/>
</dbReference>
<feature type="domain" description="CFEM" evidence="17">
    <location>
        <begin position="29"/>
        <end position="94"/>
    </location>
</feature>
<feature type="compositionally biased region" description="Basic and acidic residues" evidence="14">
    <location>
        <begin position="456"/>
        <end position="467"/>
    </location>
</feature>
<sequence length="467" mass="52522">MRLFSAIVLMLLWCRGVWSLAKTIDTPAPLETPPLCGLKCIQQVTLAPGRCPLTNTTCLCTNVERNEQISLCVRSNCTVRETLQLQRYAKHECGAPSRDRTALVWIIGIIFLGLGLFAFVLRVVSKIFMRSQTWGYDDWMMLLAVAIMIPLNGLSYPISQIALGKDIWNVHPDDITQFLYIFFWEEVLYLAALPITKISILLFYLKVFSNKEIRLGCWILIGFNVVYFIVFEVTCIFQCSPVEGAWKVWDKEFPAKCNNINIQGWAAAVVNIVLDLATLILPLRELYSLSLSLKKKIMVMMMFCVGFLCVNPSHKAMSMSYVMADIAYSVTIVSIVRLHSLATYATTSNPTQDYVEIGYWSTIEIPVGIICASMPAIHSLFSVVFPKVFGTTQRGGKSNYANLSEPTDPSSGPLKLPAIRVQKEFFLKSGRRGDVTYTDHELIQIPFRDPNSCSSSEKKPISPRESV</sequence>
<evidence type="ECO:0000313" key="19">
    <source>
        <dbReference type="Proteomes" id="UP000027238"/>
    </source>
</evidence>
<feature type="transmembrane region" description="Helical" evidence="15">
    <location>
        <begin position="295"/>
        <end position="313"/>
    </location>
</feature>
<keyword evidence="5" id="KW-0964">Secreted</keyword>
<dbReference type="InterPro" id="IPR052337">
    <property type="entry name" value="SAT4-like"/>
</dbReference>
<keyword evidence="6" id="KW-0336">GPI-anchor</keyword>
<evidence type="ECO:0000256" key="1">
    <source>
        <dbReference type="ARBA" id="ARBA00004141"/>
    </source>
</evidence>
<evidence type="ECO:0000313" key="18">
    <source>
        <dbReference type="EMBL" id="KDN67930.1"/>
    </source>
</evidence>
<dbReference type="InterPro" id="IPR049326">
    <property type="entry name" value="Rhodopsin_dom_fungi"/>
</dbReference>
<accession>A0A066XPK0</accession>
<evidence type="ECO:0000256" key="15">
    <source>
        <dbReference type="SAM" id="Phobius"/>
    </source>
</evidence>
<proteinExistence type="inferred from homology"/>
<dbReference type="Pfam" id="PF05730">
    <property type="entry name" value="CFEM"/>
    <property type="match status" value="1"/>
</dbReference>
<comment type="similarity">
    <text evidence="13">Belongs to the SAT4 family.</text>
</comment>
<organism evidence="18 19">
    <name type="scientific">Colletotrichum sublineola</name>
    <name type="common">Sorghum anthracnose fungus</name>
    <dbReference type="NCBI Taxonomy" id="1173701"/>
    <lineage>
        <taxon>Eukaryota</taxon>
        <taxon>Fungi</taxon>
        <taxon>Dikarya</taxon>
        <taxon>Ascomycota</taxon>
        <taxon>Pezizomycotina</taxon>
        <taxon>Sordariomycetes</taxon>
        <taxon>Hypocreomycetidae</taxon>
        <taxon>Glomerellales</taxon>
        <taxon>Glomerellaceae</taxon>
        <taxon>Colletotrichum</taxon>
        <taxon>Colletotrichum graminicola species complex</taxon>
    </lineage>
</organism>
<feature type="transmembrane region" description="Helical" evidence="15">
    <location>
        <begin position="102"/>
        <end position="124"/>
    </location>
</feature>
<keyword evidence="7 15" id="KW-0812">Transmembrane</keyword>
<evidence type="ECO:0000256" key="2">
    <source>
        <dbReference type="ARBA" id="ARBA00004589"/>
    </source>
</evidence>
<dbReference type="STRING" id="1173701.A0A066XPK0"/>
<comment type="similarity">
    <text evidence="4">Belongs to the RBT5 family.</text>
</comment>
<evidence type="ECO:0000256" key="5">
    <source>
        <dbReference type="ARBA" id="ARBA00022525"/>
    </source>
</evidence>
<dbReference type="AlphaFoldDB" id="A0A066XPK0"/>
<reference evidence="19" key="1">
    <citation type="journal article" date="2014" name="Genome Announc.">
        <title>Draft genome sequence of Colletotrichum sublineola, a destructive pathogen of cultivated sorghum.</title>
        <authorList>
            <person name="Baroncelli R."/>
            <person name="Sanz-Martin J.M."/>
            <person name="Rech G.E."/>
            <person name="Sukno S.A."/>
            <person name="Thon M.R."/>
        </authorList>
    </citation>
    <scope>NUCLEOTIDE SEQUENCE [LARGE SCALE GENOMIC DNA]</scope>
    <source>
        <strain evidence="19">TX430BB</strain>
    </source>
</reference>
<dbReference type="OMA" id="DYVEMGY"/>
<dbReference type="GO" id="GO:0005576">
    <property type="term" value="C:extracellular region"/>
    <property type="evidence" value="ECO:0007669"/>
    <property type="project" value="UniProtKB-SubCell"/>
</dbReference>
<keyword evidence="12" id="KW-0449">Lipoprotein</keyword>
<dbReference type="Proteomes" id="UP000027238">
    <property type="component" value="Unassembled WGS sequence"/>
</dbReference>
<feature type="transmembrane region" description="Helical" evidence="15">
    <location>
        <begin position="217"/>
        <end position="240"/>
    </location>
</feature>
<evidence type="ECO:0000256" key="7">
    <source>
        <dbReference type="ARBA" id="ARBA00022692"/>
    </source>
</evidence>
<gene>
    <name evidence="18" type="ORF">CSUB01_10072</name>
</gene>
<feature type="transmembrane region" description="Helical" evidence="15">
    <location>
        <begin position="319"/>
        <end position="338"/>
    </location>
</feature>
<dbReference type="PANTHER" id="PTHR33048:SF160">
    <property type="entry name" value="SAT4 FAMILY MEMBRANE PROTEIN"/>
    <property type="match status" value="1"/>
</dbReference>
<dbReference type="HOGENOM" id="CLU_028200_6_2_1"/>
<keyword evidence="9 15" id="KW-1133">Transmembrane helix</keyword>
<evidence type="ECO:0000256" key="11">
    <source>
        <dbReference type="ARBA" id="ARBA00023157"/>
    </source>
</evidence>
<dbReference type="SMART" id="SM00747">
    <property type="entry name" value="CFEM"/>
    <property type="match status" value="1"/>
</dbReference>
<keyword evidence="11" id="KW-1015">Disulfide bond</keyword>
<evidence type="ECO:0000259" key="17">
    <source>
        <dbReference type="SMART" id="SM00747"/>
    </source>
</evidence>
<protein>
    <submittedName>
        <fullName evidence="18">Putative CFEM domain-containing protein</fullName>
    </submittedName>
</protein>
<feature type="transmembrane region" description="Helical" evidence="15">
    <location>
        <begin position="178"/>
        <end position="205"/>
    </location>
</feature>
<comment type="caution">
    <text evidence="18">The sequence shown here is derived from an EMBL/GenBank/DDBJ whole genome shotgun (WGS) entry which is preliminary data.</text>
</comment>
<evidence type="ECO:0000256" key="10">
    <source>
        <dbReference type="ARBA" id="ARBA00023136"/>
    </source>
</evidence>
<feature type="chain" id="PRO_5001630588" evidence="16">
    <location>
        <begin position="20"/>
        <end position="467"/>
    </location>
</feature>
<keyword evidence="19" id="KW-1185">Reference proteome</keyword>
<evidence type="ECO:0000256" key="6">
    <source>
        <dbReference type="ARBA" id="ARBA00022622"/>
    </source>
</evidence>
<evidence type="ECO:0000256" key="14">
    <source>
        <dbReference type="SAM" id="MobiDB-lite"/>
    </source>
</evidence>